<dbReference type="Pfam" id="PF04408">
    <property type="entry name" value="WHD_HA2"/>
    <property type="match status" value="1"/>
</dbReference>
<evidence type="ECO:0000259" key="11">
    <source>
        <dbReference type="PROSITE" id="PS51192"/>
    </source>
</evidence>
<protein>
    <recommendedName>
        <fullName evidence="2">RNA helicase</fullName>
        <ecNumber evidence="2">3.6.4.13</ecNumber>
    </recommendedName>
</protein>
<gene>
    <name evidence="13" type="ORF">GNI_068010</name>
</gene>
<keyword evidence="6" id="KW-0067">ATP-binding</keyword>
<dbReference type="Proteomes" id="UP000019763">
    <property type="component" value="Unassembled WGS sequence"/>
</dbReference>
<dbReference type="SUPFAM" id="SSF52540">
    <property type="entry name" value="P-loop containing nucleoside triphosphate hydrolases"/>
    <property type="match status" value="1"/>
</dbReference>
<dbReference type="VEuPathDB" id="CryptoDB:GNI_068010"/>
<feature type="domain" description="Helicase ATP-binding" evidence="11">
    <location>
        <begin position="356"/>
        <end position="520"/>
    </location>
</feature>
<evidence type="ECO:0000256" key="3">
    <source>
        <dbReference type="ARBA" id="ARBA00022664"/>
    </source>
</evidence>
<keyword evidence="14" id="KW-1185">Reference proteome</keyword>
<evidence type="ECO:0000256" key="7">
    <source>
        <dbReference type="ARBA" id="ARBA00023187"/>
    </source>
</evidence>
<evidence type="ECO:0000256" key="4">
    <source>
        <dbReference type="ARBA" id="ARBA00022741"/>
    </source>
</evidence>
<dbReference type="GO" id="GO:0005524">
    <property type="term" value="F:ATP binding"/>
    <property type="evidence" value="ECO:0007669"/>
    <property type="project" value="UniProtKB-KW"/>
</dbReference>
<feature type="compositionally biased region" description="Basic and acidic residues" evidence="10">
    <location>
        <begin position="263"/>
        <end position="286"/>
    </location>
</feature>
<evidence type="ECO:0000256" key="2">
    <source>
        <dbReference type="ARBA" id="ARBA00012552"/>
    </source>
</evidence>
<dbReference type="GeneID" id="22912498"/>
<dbReference type="Pfam" id="PF21010">
    <property type="entry name" value="HA2_C"/>
    <property type="match status" value="1"/>
</dbReference>
<dbReference type="SMART" id="SM00487">
    <property type="entry name" value="DEXDc"/>
    <property type="match status" value="1"/>
</dbReference>
<dbReference type="InterPro" id="IPR003593">
    <property type="entry name" value="AAA+_ATPase"/>
</dbReference>
<dbReference type="GO" id="GO:0071006">
    <property type="term" value="C:U2-type catalytic step 1 spliceosome"/>
    <property type="evidence" value="ECO:0007669"/>
    <property type="project" value="UniProtKB-ARBA"/>
</dbReference>
<dbReference type="PROSITE" id="PS51192">
    <property type="entry name" value="HELICASE_ATP_BIND_1"/>
    <property type="match status" value="1"/>
</dbReference>
<dbReference type="Gene3D" id="1.20.120.1080">
    <property type="match status" value="1"/>
</dbReference>
<dbReference type="EMBL" id="AFNH02000511">
    <property type="protein sequence ID" value="EZG67536.1"/>
    <property type="molecule type" value="Genomic_DNA"/>
</dbReference>
<keyword evidence="8" id="KW-0539">Nucleus</keyword>
<dbReference type="InterPro" id="IPR007502">
    <property type="entry name" value="Helicase-assoc_dom"/>
</dbReference>
<dbReference type="InterPro" id="IPR048333">
    <property type="entry name" value="HA2_WH"/>
</dbReference>
<dbReference type="InterPro" id="IPR049945">
    <property type="entry name" value="AAA_22"/>
</dbReference>
<comment type="subcellular location">
    <subcellularLocation>
        <location evidence="1">Nucleus</location>
    </subcellularLocation>
</comment>
<dbReference type="SMART" id="SM00490">
    <property type="entry name" value="HELICc"/>
    <property type="match status" value="1"/>
</dbReference>
<dbReference type="GO" id="GO:0006397">
    <property type="term" value="P:mRNA processing"/>
    <property type="evidence" value="ECO:0007669"/>
    <property type="project" value="UniProtKB-KW"/>
</dbReference>
<dbReference type="PROSITE" id="PS51194">
    <property type="entry name" value="HELICASE_CTER"/>
    <property type="match status" value="1"/>
</dbReference>
<dbReference type="CDD" id="cd18791">
    <property type="entry name" value="SF2_C_RHA"/>
    <property type="match status" value="1"/>
</dbReference>
<feature type="region of interest" description="Disordered" evidence="10">
    <location>
        <begin position="78"/>
        <end position="118"/>
    </location>
</feature>
<evidence type="ECO:0000256" key="9">
    <source>
        <dbReference type="ARBA" id="ARBA00047984"/>
    </source>
</evidence>
<organism evidence="13 14">
    <name type="scientific">Gregarina niphandrodes</name>
    <name type="common">Septate eugregarine</name>
    <dbReference type="NCBI Taxonomy" id="110365"/>
    <lineage>
        <taxon>Eukaryota</taxon>
        <taxon>Sar</taxon>
        <taxon>Alveolata</taxon>
        <taxon>Apicomplexa</taxon>
        <taxon>Conoidasida</taxon>
        <taxon>Gregarinasina</taxon>
        <taxon>Eugregarinorida</taxon>
        <taxon>Gregarinidae</taxon>
        <taxon>Gregarina</taxon>
    </lineage>
</organism>
<feature type="compositionally biased region" description="Basic and acidic residues" evidence="10">
    <location>
        <begin position="98"/>
        <end position="115"/>
    </location>
</feature>
<dbReference type="GO" id="GO:0003724">
    <property type="term" value="F:RNA helicase activity"/>
    <property type="evidence" value="ECO:0007669"/>
    <property type="project" value="UniProtKB-EC"/>
</dbReference>
<dbReference type="AlphaFoldDB" id="A0A023B7K9"/>
<dbReference type="GO" id="GO:0008380">
    <property type="term" value="P:RNA splicing"/>
    <property type="evidence" value="ECO:0007669"/>
    <property type="project" value="UniProtKB-KW"/>
</dbReference>
<dbReference type="FunFam" id="3.40.50.300:FF:000007">
    <property type="entry name" value="Pre-mRNA-splicing factor ATP-dependent RNA helicase"/>
    <property type="match status" value="1"/>
</dbReference>
<keyword evidence="3" id="KW-0507">mRNA processing</keyword>
<dbReference type="PANTHER" id="PTHR18934">
    <property type="entry name" value="ATP-DEPENDENT RNA HELICASE"/>
    <property type="match status" value="1"/>
</dbReference>
<dbReference type="GO" id="GO:0016887">
    <property type="term" value="F:ATP hydrolysis activity"/>
    <property type="evidence" value="ECO:0007669"/>
    <property type="project" value="InterPro"/>
</dbReference>
<dbReference type="Pfam" id="PF07717">
    <property type="entry name" value="OB_NTP_bind"/>
    <property type="match status" value="1"/>
</dbReference>
<evidence type="ECO:0000256" key="8">
    <source>
        <dbReference type="ARBA" id="ARBA00023242"/>
    </source>
</evidence>
<dbReference type="SMART" id="SM00382">
    <property type="entry name" value="AAA"/>
    <property type="match status" value="1"/>
</dbReference>
<dbReference type="InterPro" id="IPR014001">
    <property type="entry name" value="Helicase_ATP-bd"/>
</dbReference>
<dbReference type="Pfam" id="PF13401">
    <property type="entry name" value="AAA_22"/>
    <property type="match status" value="1"/>
</dbReference>
<dbReference type="GO" id="GO:0003723">
    <property type="term" value="F:RNA binding"/>
    <property type="evidence" value="ECO:0007669"/>
    <property type="project" value="TreeGrafter"/>
</dbReference>
<feature type="region of interest" description="Disordered" evidence="10">
    <location>
        <begin position="263"/>
        <end position="288"/>
    </location>
</feature>
<evidence type="ECO:0000256" key="1">
    <source>
        <dbReference type="ARBA" id="ARBA00004123"/>
    </source>
</evidence>
<dbReference type="PROSITE" id="PS00690">
    <property type="entry name" value="DEAH_ATP_HELICASE"/>
    <property type="match status" value="1"/>
</dbReference>
<keyword evidence="7" id="KW-0508">mRNA splicing</keyword>
<dbReference type="SMART" id="SM00847">
    <property type="entry name" value="HA2"/>
    <property type="match status" value="1"/>
</dbReference>
<dbReference type="EC" id="3.6.4.13" evidence="2"/>
<comment type="caution">
    <text evidence="13">The sequence shown here is derived from an EMBL/GenBank/DDBJ whole genome shotgun (WGS) entry which is preliminary data.</text>
</comment>
<feature type="domain" description="Helicase C-terminal" evidence="12">
    <location>
        <begin position="525"/>
        <end position="721"/>
    </location>
</feature>
<evidence type="ECO:0000256" key="5">
    <source>
        <dbReference type="ARBA" id="ARBA00022801"/>
    </source>
</evidence>
<comment type="catalytic activity">
    <reaction evidence="9">
        <text>ATP + H2O = ADP + phosphate + H(+)</text>
        <dbReference type="Rhea" id="RHEA:13065"/>
        <dbReference type="ChEBI" id="CHEBI:15377"/>
        <dbReference type="ChEBI" id="CHEBI:15378"/>
        <dbReference type="ChEBI" id="CHEBI:30616"/>
        <dbReference type="ChEBI" id="CHEBI:43474"/>
        <dbReference type="ChEBI" id="CHEBI:456216"/>
        <dbReference type="EC" id="3.6.4.13"/>
    </reaction>
</comment>
<reference evidence="13" key="1">
    <citation type="submission" date="2013-12" db="EMBL/GenBank/DDBJ databases">
        <authorList>
            <person name="Omoto C.K."/>
            <person name="Sibley D."/>
            <person name="Venepally P."/>
            <person name="Hadjithomas M."/>
            <person name="Karamycheva S."/>
            <person name="Brunk B."/>
            <person name="Roos D."/>
            <person name="Caler E."/>
            <person name="Lorenzi H."/>
        </authorList>
    </citation>
    <scope>NUCLEOTIDE SEQUENCE</scope>
</reference>
<accession>A0A023B7K9</accession>
<dbReference type="InterPro" id="IPR027417">
    <property type="entry name" value="P-loop_NTPase"/>
</dbReference>
<proteinExistence type="predicted"/>
<evidence type="ECO:0000313" key="13">
    <source>
        <dbReference type="EMBL" id="EZG67536.1"/>
    </source>
</evidence>
<dbReference type="Pfam" id="PF00271">
    <property type="entry name" value="Helicase_C"/>
    <property type="match status" value="1"/>
</dbReference>
<evidence type="ECO:0000259" key="12">
    <source>
        <dbReference type="PROSITE" id="PS51194"/>
    </source>
</evidence>
<keyword evidence="4" id="KW-0547">Nucleotide-binding</keyword>
<dbReference type="OMA" id="DGMMLKE"/>
<keyword evidence="13" id="KW-0347">Helicase</keyword>
<dbReference type="PANTHER" id="PTHR18934:SF83">
    <property type="entry name" value="PRE-MRNA-SPLICING FACTOR ATP-DEPENDENT RNA HELICASE DHX16"/>
    <property type="match status" value="1"/>
</dbReference>
<dbReference type="InterPro" id="IPR002464">
    <property type="entry name" value="DNA/RNA_helicase_DEAH_CS"/>
</dbReference>
<dbReference type="InterPro" id="IPR011709">
    <property type="entry name" value="DEAD-box_helicase_OB_fold"/>
</dbReference>
<evidence type="ECO:0000256" key="10">
    <source>
        <dbReference type="SAM" id="MobiDB-lite"/>
    </source>
</evidence>
<dbReference type="RefSeq" id="XP_011130213.1">
    <property type="nucleotide sequence ID" value="XM_011131911.1"/>
</dbReference>
<keyword evidence="5" id="KW-0378">Hydrolase</keyword>
<dbReference type="eggNOG" id="KOG0923">
    <property type="taxonomic scope" value="Eukaryota"/>
</dbReference>
<dbReference type="FunFam" id="3.40.50.300:FF:000726">
    <property type="entry name" value="Pre-mRNA-splicing factor ATP-dependent RNA helicase"/>
    <property type="match status" value="1"/>
</dbReference>
<dbReference type="Gene3D" id="3.40.50.300">
    <property type="entry name" value="P-loop containing nucleotide triphosphate hydrolases"/>
    <property type="match status" value="2"/>
</dbReference>
<sequence>MDSVKDILYDVIGFSTTSIEDLISAVAEESGDSIENFVASICHALPVSEETAWTLGARMHELRKNQVAVKRRRLTPGMYPPEFRGRGVEGGVEGESDPLGRQKEGESDPLGRQKDGAQLSAIDASVLASTSRDARYKDDPIYITRLREEARREYLRDRELSQLELAKRIVEDREQVGVLPPDLAREVSRRNEEEKQRIRLTEQLRDERAATAAIDVYELPEAYEDDTRSKLKVLKKRLVDQSQSHRMGAATTRLDEWEQQKLREALPRAEGDKETERGSGAERGRTADTLIDESGNLVEFERSEIVRGSLDDDEAWWNMSREEREAVRLQDIADRRRKMEAERRLLPVYKFRAQLLKAIRDNPVVVIVGETGSGKTTQIPQYLHEVGYSRMGMIGCTQPRRVAAMSVAARVADEMEVKLGRDVGYIIRFENMTSDGTKISYLTDGALLQQFLTDPELSQYSVLIIDEAHERSLHTDVLFGLVKDLSRYRSDDFRLIISSATLEAEKFSKYFDDAPIFKIPGRKYDVDIFYTKQPEANFIDAAAATVIQIHTQRPLDGDVLVFLPGQQEIEECMELIQTRLKNEQGEAKKPELRVLPIYSTLPADQQALIFVKTPPTVRKCVLATNIAETSITIDNIVYVVDPGLVKENSYDPRSGLASLVTVPCSRASCNQRAGRAGRVKPGMCFRLFTKTSWLKELEECNAPEMLRCDISQVVLIMKSLGIDDLLNFDFLDPPPTQALIQSLETLYHLGALNDKGQMTSIGRKMSQLPGTPQIAKMILAGGEMNCLEECLTIASMLEVANSLFYCPKQKAAHATSIRRSFQRKDGDHLTLLHVYRSWEQVNYDQQWCFDNFVQFRSLNRARDIYDQFVALLPRVGLAIPNTTSEDLVRIKKAIASAFFMQAAVLTRNGQYKTLVTNRVADIHPSSSLFITQDANQRPAQPLYRPPCVIYGELVLTTKKYLRNVTEIEARWLSELVPHFFKNHKKLLIK</sequence>
<name>A0A023B7K9_GRENI</name>
<evidence type="ECO:0000313" key="14">
    <source>
        <dbReference type="Proteomes" id="UP000019763"/>
    </source>
</evidence>
<dbReference type="InterPro" id="IPR001650">
    <property type="entry name" value="Helicase_C-like"/>
</dbReference>
<dbReference type="OrthoDB" id="10253254at2759"/>
<dbReference type="GO" id="GO:0071013">
    <property type="term" value="C:catalytic step 2 spliceosome"/>
    <property type="evidence" value="ECO:0007669"/>
    <property type="project" value="TreeGrafter"/>
</dbReference>
<evidence type="ECO:0000256" key="6">
    <source>
        <dbReference type="ARBA" id="ARBA00022840"/>
    </source>
</evidence>